<keyword evidence="9" id="KW-0496">Mitochondrion</keyword>
<evidence type="ECO:0000256" key="8">
    <source>
        <dbReference type="ARBA" id="ARBA00023002"/>
    </source>
</evidence>
<evidence type="ECO:0000256" key="4">
    <source>
        <dbReference type="ARBA" id="ARBA00022692"/>
    </source>
</evidence>
<evidence type="ECO:0000313" key="13">
    <source>
        <dbReference type="EMBL" id="PUU75952.1"/>
    </source>
</evidence>
<comment type="pathway">
    <text evidence="2">Energy metabolism; oxidative phosphorylation.</text>
</comment>
<dbReference type="GO" id="GO:0016491">
    <property type="term" value="F:oxidoreductase activity"/>
    <property type="evidence" value="ECO:0007669"/>
    <property type="project" value="UniProtKB-KW"/>
</dbReference>
<dbReference type="AlphaFoldDB" id="A0A2T6ZKE1"/>
<dbReference type="Pfam" id="PF02936">
    <property type="entry name" value="COX4"/>
    <property type="match status" value="1"/>
</dbReference>
<comment type="caution">
    <text evidence="13">The sequence shown here is derived from an EMBL/GenBank/DDBJ whole genome shotgun (WGS) entry which is preliminary data.</text>
</comment>
<dbReference type="PANTHER" id="PTHR10707">
    <property type="entry name" value="CYTOCHROME C OXIDASE SUBUNIT IV"/>
    <property type="match status" value="1"/>
</dbReference>
<evidence type="ECO:0000256" key="12">
    <source>
        <dbReference type="SAM" id="Phobius"/>
    </source>
</evidence>
<dbReference type="PANTHER" id="PTHR10707:SF10">
    <property type="entry name" value="CYTOCHROME C OXIDASE SUBUNIT 4"/>
    <property type="match status" value="1"/>
</dbReference>
<comment type="subcellular location">
    <subcellularLocation>
        <location evidence="1">Mitochondrion inner membrane</location>
        <topology evidence="1">Single-pass membrane protein</topology>
    </subcellularLocation>
</comment>
<evidence type="ECO:0000256" key="1">
    <source>
        <dbReference type="ARBA" id="ARBA00004434"/>
    </source>
</evidence>
<evidence type="ECO:0000256" key="6">
    <source>
        <dbReference type="ARBA" id="ARBA00022946"/>
    </source>
</evidence>
<keyword evidence="10 12" id="KW-0472">Membrane</keyword>
<keyword evidence="8" id="KW-0560">Oxidoreductase</keyword>
<sequence>MLRNTALRAARSVVSASPSTSILARHIPTVTRIDQSRSTSHAVSNVTLADIEKRWESMPPNEQADLWMSLRDRMKGSWGELTLQEKKASYWIAFGAHGPRAVPPPDENKKVLYYTLIGLAASFALFYSTRLVARPHPKTMNREWQEQTNEYLKEQKVEPLTGYASPDYKGKGAVQN</sequence>
<evidence type="ECO:0000256" key="9">
    <source>
        <dbReference type="ARBA" id="ARBA00023128"/>
    </source>
</evidence>
<evidence type="ECO:0000256" key="7">
    <source>
        <dbReference type="ARBA" id="ARBA00022989"/>
    </source>
</evidence>
<gene>
    <name evidence="13" type="ORF">B9Z19DRAFT_1089244</name>
</gene>
<dbReference type="EMBL" id="NESQ01000208">
    <property type="protein sequence ID" value="PUU75952.1"/>
    <property type="molecule type" value="Genomic_DNA"/>
</dbReference>
<evidence type="ECO:0000256" key="11">
    <source>
        <dbReference type="ARBA" id="ARBA00081365"/>
    </source>
</evidence>
<dbReference type="InterPro" id="IPR004203">
    <property type="entry name" value="Cyt_c_oxidase_su4_fam"/>
</dbReference>
<feature type="transmembrane region" description="Helical" evidence="12">
    <location>
        <begin position="111"/>
        <end position="133"/>
    </location>
</feature>
<dbReference type="GO" id="GO:0005743">
    <property type="term" value="C:mitochondrial inner membrane"/>
    <property type="evidence" value="ECO:0007669"/>
    <property type="project" value="UniProtKB-SubCell"/>
</dbReference>
<evidence type="ECO:0000313" key="14">
    <source>
        <dbReference type="Proteomes" id="UP000244722"/>
    </source>
</evidence>
<dbReference type="GO" id="GO:0006123">
    <property type="term" value="P:mitochondrial electron transport, cytochrome c to oxygen"/>
    <property type="evidence" value="ECO:0007669"/>
    <property type="project" value="InterPro"/>
</dbReference>
<dbReference type="OrthoDB" id="186013at2759"/>
<evidence type="ECO:0000256" key="10">
    <source>
        <dbReference type="ARBA" id="ARBA00023136"/>
    </source>
</evidence>
<proteinExistence type="inferred from homology"/>
<comment type="similarity">
    <text evidence="3">Belongs to the cytochrome c oxidase IV family.</text>
</comment>
<evidence type="ECO:0000256" key="3">
    <source>
        <dbReference type="ARBA" id="ARBA00008135"/>
    </source>
</evidence>
<dbReference type="FunFam" id="1.10.442.10:FF:000002">
    <property type="entry name" value="Cytochrome c oxidase subunit V"/>
    <property type="match status" value="1"/>
</dbReference>
<dbReference type="STRING" id="42251.A0A2T6ZKE1"/>
<keyword evidence="7 12" id="KW-1133">Transmembrane helix</keyword>
<accession>A0A2T6ZKE1</accession>
<name>A0A2T6ZKE1_TUBBO</name>
<keyword evidence="4 12" id="KW-0812">Transmembrane</keyword>
<keyword evidence="6" id="KW-0809">Transit peptide</keyword>
<reference evidence="13 14" key="1">
    <citation type="submission" date="2017-04" db="EMBL/GenBank/DDBJ databases">
        <title>Draft genome sequence of Tuber borchii Vittad., a whitish edible truffle.</title>
        <authorList>
            <consortium name="DOE Joint Genome Institute"/>
            <person name="Murat C."/>
            <person name="Kuo A."/>
            <person name="Barry K.W."/>
            <person name="Clum A."/>
            <person name="Dockter R.B."/>
            <person name="Fauchery L."/>
            <person name="Iotti M."/>
            <person name="Kohler A."/>
            <person name="Labutti K."/>
            <person name="Lindquist E.A."/>
            <person name="Lipzen A."/>
            <person name="Ohm R.A."/>
            <person name="Wang M."/>
            <person name="Grigoriev I.V."/>
            <person name="Zambonelli A."/>
            <person name="Martin F.M."/>
        </authorList>
    </citation>
    <scope>NUCLEOTIDE SEQUENCE [LARGE SCALE GENOMIC DNA]</scope>
    <source>
        <strain evidence="13 14">Tbo3840</strain>
    </source>
</reference>
<dbReference type="SUPFAM" id="SSF81406">
    <property type="entry name" value="Mitochondrial cytochrome c oxidase subunit IV"/>
    <property type="match status" value="1"/>
</dbReference>
<dbReference type="InterPro" id="IPR036639">
    <property type="entry name" value="Cyt_c_oxidase_su4_sf"/>
</dbReference>
<keyword evidence="5" id="KW-0999">Mitochondrion inner membrane</keyword>
<organism evidence="13 14">
    <name type="scientific">Tuber borchii</name>
    <name type="common">White truffle</name>
    <dbReference type="NCBI Taxonomy" id="42251"/>
    <lineage>
        <taxon>Eukaryota</taxon>
        <taxon>Fungi</taxon>
        <taxon>Dikarya</taxon>
        <taxon>Ascomycota</taxon>
        <taxon>Pezizomycotina</taxon>
        <taxon>Pezizomycetes</taxon>
        <taxon>Pezizales</taxon>
        <taxon>Tuberaceae</taxon>
        <taxon>Tuber</taxon>
    </lineage>
</organism>
<keyword evidence="14" id="KW-1185">Reference proteome</keyword>
<evidence type="ECO:0000256" key="5">
    <source>
        <dbReference type="ARBA" id="ARBA00022792"/>
    </source>
</evidence>
<dbReference type="GO" id="GO:0045277">
    <property type="term" value="C:respiratory chain complex IV"/>
    <property type="evidence" value="ECO:0007669"/>
    <property type="project" value="InterPro"/>
</dbReference>
<dbReference type="Gene3D" id="1.10.442.10">
    <property type="entry name" value="Cytochrome c oxidase subunit IV"/>
    <property type="match status" value="1"/>
</dbReference>
<dbReference type="CDD" id="cd00922">
    <property type="entry name" value="Cyt_c_Oxidase_IV"/>
    <property type="match status" value="1"/>
</dbReference>
<dbReference type="Proteomes" id="UP000244722">
    <property type="component" value="Unassembled WGS sequence"/>
</dbReference>
<evidence type="ECO:0000256" key="2">
    <source>
        <dbReference type="ARBA" id="ARBA00004673"/>
    </source>
</evidence>
<protein>
    <recommendedName>
        <fullName evidence="11">Cytochrome c oxidase polypeptide V</fullName>
    </recommendedName>
</protein>